<accession>A0A0G2HNU1</accession>
<reference evidence="2 3" key="1">
    <citation type="submission" date="2015-01" db="EMBL/GenBank/DDBJ databases">
        <title>Lifestyle Evolution in Cyanobacterial Symbionts of Sponges.</title>
        <authorList>
            <person name="Burgsdorf I."/>
            <person name="Slaby B.M."/>
            <person name="Handley K.M."/>
            <person name="Haber M."/>
            <person name="Blom J."/>
            <person name="Marshall C.W."/>
            <person name="Gilbert J.A."/>
            <person name="Hentschel U."/>
            <person name="Steindler L."/>
        </authorList>
    </citation>
    <scope>NUCLEOTIDE SEQUENCE [LARGE SCALE GENOMIC DNA]</scope>
    <source>
        <strain evidence="2">SP3</strain>
    </source>
</reference>
<dbReference type="Proteomes" id="UP000035067">
    <property type="component" value="Unassembled WGS sequence"/>
</dbReference>
<proteinExistence type="predicted"/>
<dbReference type="PANTHER" id="PTHR46637:SF1">
    <property type="entry name" value="BLL5188 PROTEIN"/>
    <property type="match status" value="1"/>
</dbReference>
<gene>
    <name evidence="2" type="ORF">TE42_00555</name>
</gene>
<dbReference type="EMBL" id="JXQG01000002">
    <property type="protein sequence ID" value="KKZ13321.1"/>
    <property type="molecule type" value="Genomic_DNA"/>
</dbReference>
<evidence type="ECO:0000313" key="2">
    <source>
        <dbReference type="EMBL" id="KKZ13321.1"/>
    </source>
</evidence>
<dbReference type="InterPro" id="IPR052909">
    <property type="entry name" value="Transposase_6_like"/>
</dbReference>
<dbReference type="InterPro" id="IPR025161">
    <property type="entry name" value="IS402-like_dom"/>
</dbReference>
<comment type="caution">
    <text evidence="2">The sequence shown here is derived from an EMBL/GenBank/DDBJ whole genome shotgun (WGS) entry which is preliminary data.</text>
</comment>
<evidence type="ECO:0000313" key="3">
    <source>
        <dbReference type="Proteomes" id="UP000035067"/>
    </source>
</evidence>
<name>A0A0G2HNU1_9SYNE</name>
<sequence>MSEHRLVITDRLWRRIAPLLPGKATDRGVTARDNRLFLEAVFWKVRTGAPWRDLPDGFGRWNSQFRRFRRWEASGVFQRLFNALGGDPDLEYALVDGAIVLVRQKAAGARRGAGARAWAAPGAG</sequence>
<dbReference type="PANTHER" id="PTHR46637">
    <property type="entry name" value="TIS1421-TRANSPOSASE PROTEIN A"/>
    <property type="match status" value="1"/>
</dbReference>
<dbReference type="PATRIC" id="fig|1604020.3.peg.422"/>
<evidence type="ECO:0000259" key="1">
    <source>
        <dbReference type="Pfam" id="PF13340"/>
    </source>
</evidence>
<feature type="domain" description="Insertion element IS402-like" evidence="1">
    <location>
        <begin position="8"/>
        <end position="81"/>
    </location>
</feature>
<organism evidence="2 3">
    <name type="scientific">Candidatus Synechococcus spongiarum SP3</name>
    <dbReference type="NCBI Taxonomy" id="1604020"/>
    <lineage>
        <taxon>Bacteria</taxon>
        <taxon>Bacillati</taxon>
        <taxon>Cyanobacteriota</taxon>
        <taxon>Cyanophyceae</taxon>
        <taxon>Synechococcales</taxon>
        <taxon>Synechococcaceae</taxon>
        <taxon>Synechococcus</taxon>
    </lineage>
</organism>
<dbReference type="AlphaFoldDB" id="A0A0G2HNU1"/>
<dbReference type="NCBIfam" id="NF033580">
    <property type="entry name" value="transpos_IS5_3"/>
    <property type="match status" value="1"/>
</dbReference>
<dbReference type="Pfam" id="PF13340">
    <property type="entry name" value="DUF4096"/>
    <property type="match status" value="1"/>
</dbReference>
<protein>
    <submittedName>
        <fullName evidence="2">Transposase</fullName>
    </submittedName>
</protein>